<accession>A0AAE1GCK1</accession>
<evidence type="ECO:0000256" key="2">
    <source>
        <dbReference type="ARBA" id="ARBA00022771"/>
    </source>
</evidence>
<dbReference type="AlphaFoldDB" id="A0AAE1GCK1"/>
<protein>
    <recommendedName>
        <fullName evidence="7">THAP-type domain-containing protein</fullName>
    </recommendedName>
</protein>
<dbReference type="SUPFAM" id="SSF57716">
    <property type="entry name" value="Glucocorticoid receptor-like (DNA-binding domain)"/>
    <property type="match status" value="1"/>
</dbReference>
<evidence type="ECO:0000259" key="7">
    <source>
        <dbReference type="PROSITE" id="PS50950"/>
    </source>
</evidence>
<evidence type="ECO:0000313" key="9">
    <source>
        <dbReference type="Proteomes" id="UP001286313"/>
    </source>
</evidence>
<dbReference type="InterPro" id="IPR006612">
    <property type="entry name" value="THAP_Znf"/>
</dbReference>
<dbReference type="Proteomes" id="UP001286313">
    <property type="component" value="Unassembled WGS sequence"/>
</dbReference>
<sequence length="321" mass="35814">MSVFVCAVANCKSDLRKYAEKHPYMADVKGWAKFPSAKVESKRRKLWEGRCRRSEGWKATRYHRICSRHFVDWLGLGPSSSNPDPELFQYNDWGRKCAHPRPSNAWQNKNKSDDRGQADTITPQEPMPDVSENGGGINLHSSVQQSSFIEDVPEPHPHADFYALPQEPVAEITISEIGDGVDLHNSLQEFSVAEDHTNLCTSQDGADFGQPADVGIQIGQPTLDAETQTLDKFVHASEAEKNKILHQSIKEKFLRSDNPLARHATQSRAWIKLTDYLAAMLALPPVNQRAQSLPGLLLDIPPVNYSMENEQTKVSAGSLTS</sequence>
<reference evidence="8" key="1">
    <citation type="submission" date="2023-10" db="EMBL/GenBank/DDBJ databases">
        <title>Genome assemblies of two species of porcelain crab, Petrolisthes cinctipes and Petrolisthes manimaculis (Anomura: Porcellanidae).</title>
        <authorList>
            <person name="Angst P."/>
        </authorList>
    </citation>
    <scope>NUCLEOTIDE SEQUENCE</scope>
    <source>
        <strain evidence="8">PB745_01</strain>
        <tissue evidence="8">Gill</tissue>
    </source>
</reference>
<evidence type="ECO:0000256" key="3">
    <source>
        <dbReference type="ARBA" id="ARBA00022833"/>
    </source>
</evidence>
<evidence type="ECO:0000256" key="1">
    <source>
        <dbReference type="ARBA" id="ARBA00022723"/>
    </source>
</evidence>
<keyword evidence="3" id="KW-0862">Zinc</keyword>
<comment type="caution">
    <text evidence="8">The sequence shown here is derived from an EMBL/GenBank/DDBJ whole genome shotgun (WGS) entry which is preliminary data.</text>
</comment>
<gene>
    <name evidence="8" type="ORF">Pcinc_006816</name>
</gene>
<evidence type="ECO:0000313" key="8">
    <source>
        <dbReference type="EMBL" id="KAK3889249.1"/>
    </source>
</evidence>
<feature type="domain" description="THAP-type" evidence="7">
    <location>
        <begin position="1"/>
        <end position="88"/>
    </location>
</feature>
<dbReference type="PROSITE" id="PS50950">
    <property type="entry name" value="ZF_THAP"/>
    <property type="match status" value="1"/>
</dbReference>
<organism evidence="8 9">
    <name type="scientific">Petrolisthes cinctipes</name>
    <name type="common">Flat porcelain crab</name>
    <dbReference type="NCBI Taxonomy" id="88211"/>
    <lineage>
        <taxon>Eukaryota</taxon>
        <taxon>Metazoa</taxon>
        <taxon>Ecdysozoa</taxon>
        <taxon>Arthropoda</taxon>
        <taxon>Crustacea</taxon>
        <taxon>Multicrustacea</taxon>
        <taxon>Malacostraca</taxon>
        <taxon>Eumalacostraca</taxon>
        <taxon>Eucarida</taxon>
        <taxon>Decapoda</taxon>
        <taxon>Pleocyemata</taxon>
        <taxon>Anomura</taxon>
        <taxon>Galatheoidea</taxon>
        <taxon>Porcellanidae</taxon>
        <taxon>Petrolisthes</taxon>
    </lineage>
</organism>
<keyword evidence="1" id="KW-0479">Metal-binding</keyword>
<proteinExistence type="predicted"/>
<evidence type="ECO:0000256" key="4">
    <source>
        <dbReference type="ARBA" id="ARBA00023125"/>
    </source>
</evidence>
<keyword evidence="4 5" id="KW-0238">DNA-binding</keyword>
<evidence type="ECO:0000256" key="6">
    <source>
        <dbReference type="SAM" id="MobiDB-lite"/>
    </source>
</evidence>
<dbReference type="GO" id="GO:0008270">
    <property type="term" value="F:zinc ion binding"/>
    <property type="evidence" value="ECO:0007669"/>
    <property type="project" value="UniProtKB-KW"/>
</dbReference>
<keyword evidence="9" id="KW-1185">Reference proteome</keyword>
<feature type="region of interest" description="Disordered" evidence="6">
    <location>
        <begin position="99"/>
        <end position="140"/>
    </location>
</feature>
<dbReference type="GO" id="GO:0003677">
    <property type="term" value="F:DNA binding"/>
    <property type="evidence" value="ECO:0007669"/>
    <property type="project" value="UniProtKB-UniRule"/>
</dbReference>
<dbReference type="Pfam" id="PF05485">
    <property type="entry name" value="THAP"/>
    <property type="match status" value="1"/>
</dbReference>
<dbReference type="SMART" id="SM00980">
    <property type="entry name" value="THAP"/>
    <property type="match status" value="1"/>
</dbReference>
<name>A0AAE1GCK1_PETCI</name>
<dbReference type="EMBL" id="JAWQEG010000501">
    <property type="protein sequence ID" value="KAK3889249.1"/>
    <property type="molecule type" value="Genomic_DNA"/>
</dbReference>
<evidence type="ECO:0000256" key="5">
    <source>
        <dbReference type="PROSITE-ProRule" id="PRU00309"/>
    </source>
</evidence>
<keyword evidence="2 5" id="KW-0863">Zinc-finger</keyword>